<protein>
    <submittedName>
        <fullName evidence="12">Chloride transporter, ClC family</fullName>
    </submittedName>
</protein>
<reference evidence="12 13" key="1">
    <citation type="submission" date="2010-10" db="EMBL/GenBank/DDBJ databases">
        <authorList>
            <person name="Durkin A.S."/>
            <person name="Madupu R."/>
            <person name="Torralba M."/>
            <person name="Gillis M."/>
            <person name="Methe B."/>
            <person name="Sutton G."/>
            <person name="Nelson K.E."/>
        </authorList>
    </citation>
    <scope>NUCLEOTIDE SEQUENCE [LARGE SCALE GENOMIC DNA]</scope>
    <source>
        <strain evidence="12 13">ACS-139-V-Col8</strain>
    </source>
</reference>
<keyword evidence="5" id="KW-0406">Ion transport</keyword>
<sequence>MHDSEKSHFNYQIILDSILVGLVAGCGAVGYRYLLGYASQASGWMYSHLDIYGILAVIAFLLLSAWITYKLLVWAPYSGGSGIPQVMGEFSGLMNMQAGKIVVSKYVGGLLSMLAGMSLGREGPSIQIGSALGKMTSSYLKRDLTKERILITAGAAAGLASAFNAPIAATLFVMEEVHKNIGTRILLPALLASLTSDFISKLVFGMDPSFHIRVQEAMPWQDYGYLIGLGLVTAVVGYCFSQLLLSLQTLNKRFIPNIWLRVTLGFLVAGLTGYFLFNLTGSGHDKVVELLNQPAGLQFLVLFLAGKLIYTCICYDSGVPGGIFLPVLVLGALSGMVYFQGLTSLGLDVDPFMRHFVIFGMAGILTAVVRSPITSILLVSEMTGSLSHILSIAIVAAVAYLATEVVELKPIYDSLYERMFDNVKAINLSPEKVTLQYVVPAFSDLVGMEIKDMALPEDALIIDLVRSEVSLIPRGRTRLAGLDQLTIMCNLASAGQVRDYFRRLGDDVGPAQSSREDLE</sequence>
<dbReference type="EMBL" id="AENN01000015">
    <property type="protein sequence ID" value="EFR31302.1"/>
    <property type="molecule type" value="Genomic_DNA"/>
</dbReference>
<dbReference type="Proteomes" id="UP000005990">
    <property type="component" value="Unassembled WGS sequence"/>
</dbReference>
<keyword evidence="6 10" id="KW-0472">Membrane</keyword>
<evidence type="ECO:0000256" key="10">
    <source>
        <dbReference type="SAM" id="Phobius"/>
    </source>
</evidence>
<organism evidence="12 13">
    <name type="scientific">Eremococcus coleocola ACS-139-V-Col8</name>
    <dbReference type="NCBI Taxonomy" id="908337"/>
    <lineage>
        <taxon>Bacteria</taxon>
        <taxon>Bacillati</taxon>
        <taxon>Bacillota</taxon>
        <taxon>Bacilli</taxon>
        <taxon>Lactobacillales</taxon>
        <taxon>Aerococcaceae</taxon>
        <taxon>Eremococcus</taxon>
    </lineage>
</organism>
<feature type="transmembrane region" description="Helical" evidence="10">
    <location>
        <begin position="12"/>
        <end position="31"/>
    </location>
</feature>
<keyword evidence="8" id="KW-0868">Chloride</keyword>
<dbReference type="OrthoDB" id="9812438at2"/>
<evidence type="ECO:0000256" key="2">
    <source>
        <dbReference type="ARBA" id="ARBA00022448"/>
    </source>
</evidence>
<comment type="subcellular location">
    <subcellularLocation>
        <location evidence="1">Membrane</location>
        <topology evidence="1">Multi-pass membrane protein</topology>
    </subcellularLocation>
</comment>
<feature type="transmembrane region" description="Helical" evidence="10">
    <location>
        <begin position="352"/>
        <end position="373"/>
    </location>
</feature>
<feature type="transmembrane region" description="Helical" evidence="10">
    <location>
        <begin position="51"/>
        <end position="69"/>
    </location>
</feature>
<evidence type="ECO:0000256" key="4">
    <source>
        <dbReference type="ARBA" id="ARBA00022989"/>
    </source>
</evidence>
<dbReference type="Gene3D" id="3.30.70.1450">
    <property type="entry name" value="Regulator of K+ conductance, C-terminal domain"/>
    <property type="match status" value="1"/>
</dbReference>
<keyword evidence="13" id="KW-1185">Reference proteome</keyword>
<dbReference type="STRING" id="908337.HMPREF9257_1620"/>
<keyword evidence="9" id="KW-0407">Ion channel</keyword>
<dbReference type="InterPro" id="IPR014743">
    <property type="entry name" value="Cl-channel_core"/>
</dbReference>
<keyword evidence="7" id="KW-0869">Chloride channel</keyword>
<dbReference type="eggNOG" id="COG0038">
    <property type="taxonomic scope" value="Bacteria"/>
</dbReference>
<dbReference type="PANTHER" id="PTHR43427:SF6">
    <property type="entry name" value="CHLORIDE CHANNEL PROTEIN CLC-E"/>
    <property type="match status" value="1"/>
</dbReference>
<dbReference type="InterPro" id="IPR001807">
    <property type="entry name" value="ClC"/>
</dbReference>
<feature type="transmembrane region" description="Helical" evidence="10">
    <location>
        <begin position="149"/>
        <end position="173"/>
    </location>
</feature>
<dbReference type="Gene3D" id="1.10.3080.10">
    <property type="entry name" value="Clc chloride channel"/>
    <property type="match status" value="1"/>
</dbReference>
<dbReference type="GO" id="GO:0005254">
    <property type="term" value="F:chloride channel activity"/>
    <property type="evidence" value="ECO:0007669"/>
    <property type="project" value="UniProtKB-KW"/>
</dbReference>
<dbReference type="GO" id="GO:0006813">
    <property type="term" value="P:potassium ion transport"/>
    <property type="evidence" value="ECO:0007669"/>
    <property type="project" value="InterPro"/>
</dbReference>
<feature type="transmembrane region" description="Helical" evidence="10">
    <location>
        <begin position="297"/>
        <end position="315"/>
    </location>
</feature>
<evidence type="ECO:0000256" key="6">
    <source>
        <dbReference type="ARBA" id="ARBA00023136"/>
    </source>
</evidence>
<dbReference type="PANTHER" id="PTHR43427">
    <property type="entry name" value="CHLORIDE CHANNEL PROTEIN CLC-E"/>
    <property type="match status" value="1"/>
</dbReference>
<dbReference type="InterPro" id="IPR036721">
    <property type="entry name" value="RCK_C_sf"/>
</dbReference>
<evidence type="ECO:0000256" key="5">
    <source>
        <dbReference type="ARBA" id="ARBA00023065"/>
    </source>
</evidence>
<comment type="caution">
    <text evidence="12">The sequence shown here is derived from an EMBL/GenBank/DDBJ whole genome shotgun (WGS) entry which is preliminary data.</text>
</comment>
<dbReference type="RefSeq" id="WP_006418505.1">
    <property type="nucleotide sequence ID" value="NZ_AENN01000015.1"/>
</dbReference>
<keyword evidence="3 10" id="KW-0812">Transmembrane</keyword>
<dbReference type="InterPro" id="IPR006037">
    <property type="entry name" value="RCK_C"/>
</dbReference>
<keyword evidence="2" id="KW-0813">Transport</keyword>
<dbReference type="InterPro" id="IPR050368">
    <property type="entry name" value="ClC-type_chloride_channel"/>
</dbReference>
<evidence type="ECO:0000259" key="11">
    <source>
        <dbReference type="PROSITE" id="PS51202"/>
    </source>
</evidence>
<evidence type="ECO:0000256" key="8">
    <source>
        <dbReference type="ARBA" id="ARBA00023214"/>
    </source>
</evidence>
<feature type="transmembrane region" description="Helical" evidence="10">
    <location>
        <begin position="385"/>
        <end position="402"/>
    </location>
</feature>
<dbReference type="CDD" id="cd01031">
    <property type="entry name" value="EriC"/>
    <property type="match status" value="1"/>
</dbReference>
<dbReference type="GO" id="GO:0008324">
    <property type="term" value="F:monoatomic cation transmembrane transporter activity"/>
    <property type="evidence" value="ECO:0007669"/>
    <property type="project" value="InterPro"/>
</dbReference>
<dbReference type="Pfam" id="PF02080">
    <property type="entry name" value="TrkA_C"/>
    <property type="match status" value="1"/>
</dbReference>
<dbReference type="Pfam" id="PF00654">
    <property type="entry name" value="Voltage_CLC"/>
    <property type="match status" value="1"/>
</dbReference>
<dbReference type="AlphaFoldDB" id="E4KPY1"/>
<accession>E4KPY1</accession>
<feature type="transmembrane region" description="Helical" evidence="10">
    <location>
        <begin position="224"/>
        <end position="246"/>
    </location>
</feature>
<dbReference type="GO" id="GO:0034707">
    <property type="term" value="C:chloride channel complex"/>
    <property type="evidence" value="ECO:0007669"/>
    <property type="project" value="UniProtKB-KW"/>
</dbReference>
<evidence type="ECO:0000256" key="1">
    <source>
        <dbReference type="ARBA" id="ARBA00004141"/>
    </source>
</evidence>
<keyword evidence="4 10" id="KW-1133">Transmembrane helix</keyword>
<feature type="transmembrane region" description="Helical" evidence="10">
    <location>
        <begin position="322"/>
        <end position="340"/>
    </location>
</feature>
<evidence type="ECO:0000256" key="3">
    <source>
        <dbReference type="ARBA" id="ARBA00022692"/>
    </source>
</evidence>
<evidence type="ECO:0000256" key="7">
    <source>
        <dbReference type="ARBA" id="ARBA00023173"/>
    </source>
</evidence>
<feature type="domain" description="RCK C-terminal" evidence="11">
    <location>
        <begin position="421"/>
        <end position="503"/>
    </location>
</feature>
<dbReference type="SUPFAM" id="SSF81340">
    <property type="entry name" value="Clc chloride channel"/>
    <property type="match status" value="1"/>
</dbReference>
<evidence type="ECO:0000256" key="9">
    <source>
        <dbReference type="ARBA" id="ARBA00023303"/>
    </source>
</evidence>
<evidence type="ECO:0000313" key="13">
    <source>
        <dbReference type="Proteomes" id="UP000005990"/>
    </source>
</evidence>
<feature type="transmembrane region" description="Helical" evidence="10">
    <location>
        <begin position="258"/>
        <end position="277"/>
    </location>
</feature>
<gene>
    <name evidence="12" type="ORF">HMPREF9257_1620</name>
</gene>
<name>E4KPY1_9LACT</name>
<proteinExistence type="predicted"/>
<dbReference type="PRINTS" id="PR00762">
    <property type="entry name" value="CLCHANNEL"/>
</dbReference>
<dbReference type="PROSITE" id="PS51202">
    <property type="entry name" value="RCK_C"/>
    <property type="match status" value="1"/>
</dbReference>
<dbReference type="SUPFAM" id="SSF116726">
    <property type="entry name" value="TrkA C-terminal domain-like"/>
    <property type="match status" value="1"/>
</dbReference>
<evidence type="ECO:0000313" key="12">
    <source>
        <dbReference type="EMBL" id="EFR31302.1"/>
    </source>
</evidence>